<feature type="transmembrane region" description="Helical" evidence="3">
    <location>
        <begin position="250"/>
        <end position="270"/>
    </location>
</feature>
<reference evidence="4 5" key="1">
    <citation type="journal article" date="2011" name="Proc. Natl. Acad. Sci. U.S.A.">
        <title>Evolutionary erosion of yeast sex chromosomes by mating-type switching accidents.</title>
        <authorList>
            <person name="Gordon J.L."/>
            <person name="Armisen D."/>
            <person name="Proux-Wera E."/>
            <person name="Oheigeartaigh S.S."/>
            <person name="Byrne K.P."/>
            <person name="Wolfe K.H."/>
        </authorList>
    </citation>
    <scope>NUCLEOTIDE SEQUENCE [LARGE SCALE GENOMIC DNA]</scope>
    <source>
        <strain evidence="5">ATCC 24235 / CBS 4417 / NBRC 1672 / NRRL Y-8282 / UCD 70-5</strain>
    </source>
</reference>
<dbReference type="GO" id="GO:0097658">
    <property type="term" value="C:Asi complex"/>
    <property type="evidence" value="ECO:0007669"/>
    <property type="project" value="EnsemblFungi"/>
</dbReference>
<dbReference type="GO" id="GO:0043161">
    <property type="term" value="P:proteasome-mediated ubiquitin-dependent protein catabolic process"/>
    <property type="evidence" value="ECO:0007669"/>
    <property type="project" value="EnsemblFungi"/>
</dbReference>
<evidence type="ECO:0000256" key="1">
    <source>
        <dbReference type="SAM" id="Coils"/>
    </source>
</evidence>
<evidence type="ECO:0000313" key="4">
    <source>
        <dbReference type="EMBL" id="CCE63685.1"/>
    </source>
</evidence>
<keyword evidence="5" id="KW-1185">Reference proteome</keyword>
<proteinExistence type="predicted"/>
<sequence length="318" mass="37300">MDEYTFNSDFEKSRSNTPNVDEHLINDNGNNDDELYEQFVRESNALRIREEAQETQQTQEEFQRELEDTIHDILRDIDSGLQNSSNTQHRIVITANTNNNEIIELNNDNLHNVNNHPLNVHNRRSPFEGERRPFLRTFLRNLLVLDYFVILLLFPFSLYNILKSGFSIMTFSENDFVQEMLYYLSDVQVFSENYKSLLIYKEINLGLLGKFHNIMIYYSSPLITTVMSFLKRHAHKVFTNKAINMNFKILIMNVYSKSIKMITLTMYFIYGFGGTIYLLAAGFFFLLCFTISVVRRYKGVHRIISKSVESVSHLPGVF</sequence>
<evidence type="ECO:0000256" key="3">
    <source>
        <dbReference type="SAM" id="Phobius"/>
    </source>
</evidence>
<accession>G8BVA3</accession>
<dbReference type="Proteomes" id="UP000005666">
    <property type="component" value="Chromosome 6"/>
</dbReference>
<feature type="region of interest" description="Disordered" evidence="2">
    <location>
        <begin position="1"/>
        <end position="31"/>
    </location>
</feature>
<dbReference type="HOGENOM" id="CLU_074623_0_0_1"/>
<dbReference type="GO" id="GO:0071230">
    <property type="term" value="P:cellular response to amino acid stimulus"/>
    <property type="evidence" value="ECO:0007669"/>
    <property type="project" value="EnsemblFungi"/>
</dbReference>
<keyword evidence="1" id="KW-0175">Coiled coil</keyword>
<keyword evidence="3" id="KW-0812">Transmembrane</keyword>
<dbReference type="RefSeq" id="XP_003686119.1">
    <property type="nucleotide sequence ID" value="XM_003686071.1"/>
</dbReference>
<evidence type="ECO:0000256" key="2">
    <source>
        <dbReference type="SAM" id="MobiDB-lite"/>
    </source>
</evidence>
<feature type="coiled-coil region" evidence="1">
    <location>
        <begin position="45"/>
        <end position="72"/>
    </location>
</feature>
<feature type="transmembrane region" description="Helical" evidence="3">
    <location>
        <begin position="142"/>
        <end position="162"/>
    </location>
</feature>
<keyword evidence="3" id="KW-1133">Transmembrane helix</keyword>
<dbReference type="EMBL" id="HE612861">
    <property type="protein sequence ID" value="CCE63685.1"/>
    <property type="molecule type" value="Genomic_DNA"/>
</dbReference>
<dbReference type="GeneID" id="11535559"/>
<evidence type="ECO:0000313" key="5">
    <source>
        <dbReference type="Proteomes" id="UP000005666"/>
    </source>
</evidence>
<dbReference type="KEGG" id="tpf:TPHA_0F02030"/>
<dbReference type="AlphaFoldDB" id="G8BVA3"/>
<keyword evidence="3" id="KW-0472">Membrane</keyword>
<dbReference type="OMA" id="RYKGVHR"/>
<feature type="compositionally biased region" description="Basic and acidic residues" evidence="2">
    <location>
        <begin position="9"/>
        <end position="25"/>
    </location>
</feature>
<feature type="transmembrane region" description="Helical" evidence="3">
    <location>
        <begin position="276"/>
        <end position="294"/>
    </location>
</feature>
<protein>
    <submittedName>
        <fullName evidence="4">Uncharacterized protein</fullName>
    </submittedName>
</protein>
<organism evidence="4 5">
    <name type="scientific">Tetrapisispora phaffii (strain ATCC 24235 / CBS 4417 / NBRC 1672 / NRRL Y-8282 / UCD 70-5)</name>
    <name type="common">Yeast</name>
    <name type="synonym">Fabospora phaffii</name>
    <dbReference type="NCBI Taxonomy" id="1071381"/>
    <lineage>
        <taxon>Eukaryota</taxon>
        <taxon>Fungi</taxon>
        <taxon>Dikarya</taxon>
        <taxon>Ascomycota</taxon>
        <taxon>Saccharomycotina</taxon>
        <taxon>Saccharomycetes</taxon>
        <taxon>Saccharomycetales</taxon>
        <taxon>Saccharomycetaceae</taxon>
        <taxon>Tetrapisispora</taxon>
    </lineage>
</organism>
<name>G8BVA3_TETPH</name>
<gene>
    <name evidence="4" type="primary">TPHA0F02030</name>
    <name evidence="4" type="ordered locus">TPHA_0F02030</name>
</gene>
<dbReference type="eggNOG" id="ENOG502RZCQ">
    <property type="taxonomic scope" value="Eukaryota"/>
</dbReference>
<dbReference type="OrthoDB" id="4060403at2759"/>